<dbReference type="AlphaFoldDB" id="A0A1H7WNI9"/>
<sequence>MEILKRRPPGIMTLRFLILPVLLFLSGCDYLNFWERQKILENSFQNKPRMETLRELSPESCLAIAGKLVLNRPFDGPLLVVAVSDRFKTREIVASRSISPPLLYYSLFLPEGNYDLSFFADLNKDGFFDGDELVGRTNSGNSISITVEKAEDNALVNGPEIRIDVGHPTTSDLPVHARVMLQSNKYESLDDEFFDPHYGTMGLYRPTEFLAHTQGAFFQLEDYDRNKTMIIFVHGVEGTPRDWKYFVEGLDRKRFQPWFFYYPSGLPLERLGNFLAYYILNMDKTPGNGINRLVIVAHSMGGLVARSAIDRLCRDGKPSYLKMSISLSSPYGGVEAARAGTKTAPVMVPSWRDVATDSPFLENIYRTALPTDLPFHLFFGYRNRSGQSSDGTITLRSQLDTRIQMEAFRIYGYDTTHLGILNDESVRRAFYGILETAVP</sequence>
<keyword evidence="1" id="KW-1133">Transmembrane helix</keyword>
<dbReference type="Gene3D" id="3.40.50.1820">
    <property type="entry name" value="alpha/beta hydrolase"/>
    <property type="match status" value="1"/>
</dbReference>
<name>A0A1H7WNI9_9BACT</name>
<evidence type="ECO:0000313" key="4">
    <source>
        <dbReference type="Proteomes" id="UP000198744"/>
    </source>
</evidence>
<evidence type="ECO:0000313" key="3">
    <source>
        <dbReference type="EMBL" id="SEM23060.1"/>
    </source>
</evidence>
<keyword evidence="1" id="KW-0812">Transmembrane</keyword>
<dbReference type="STRING" id="43775.SAMN04489760_10769"/>
<feature type="transmembrane region" description="Helical" evidence="1">
    <location>
        <begin position="12"/>
        <end position="34"/>
    </location>
</feature>
<proteinExistence type="predicted"/>
<feature type="domain" description="DUF676" evidence="2">
    <location>
        <begin position="227"/>
        <end position="340"/>
    </location>
</feature>
<dbReference type="InterPro" id="IPR029058">
    <property type="entry name" value="AB_hydrolase_fold"/>
</dbReference>
<dbReference type="EMBL" id="FOBS01000007">
    <property type="protein sequence ID" value="SEM23060.1"/>
    <property type="molecule type" value="Genomic_DNA"/>
</dbReference>
<evidence type="ECO:0000256" key="1">
    <source>
        <dbReference type="SAM" id="Phobius"/>
    </source>
</evidence>
<protein>
    <submittedName>
        <fullName evidence="3">Putative serine esterase</fullName>
    </submittedName>
</protein>
<accession>A0A1H7WNI9</accession>
<dbReference type="RefSeq" id="WP_093882933.1">
    <property type="nucleotide sequence ID" value="NZ_FOBS01000007.1"/>
</dbReference>
<evidence type="ECO:0000259" key="2">
    <source>
        <dbReference type="Pfam" id="PF05057"/>
    </source>
</evidence>
<keyword evidence="4" id="KW-1185">Reference proteome</keyword>
<keyword evidence="1" id="KW-0472">Membrane</keyword>
<dbReference type="InterPro" id="IPR007751">
    <property type="entry name" value="DUF676_lipase-like"/>
</dbReference>
<reference evidence="3 4" key="1">
    <citation type="submission" date="2016-10" db="EMBL/GenBank/DDBJ databases">
        <authorList>
            <person name="de Groot N.N."/>
        </authorList>
    </citation>
    <scope>NUCLEOTIDE SEQUENCE [LARGE SCALE GENOMIC DNA]</scope>
    <source>
        <strain evidence="3 4">DSM 8423</strain>
    </source>
</reference>
<gene>
    <name evidence="3" type="ORF">SAMN04489760_10769</name>
</gene>
<organism evidence="3 4">
    <name type="scientific">Syntrophus gentianae</name>
    <dbReference type="NCBI Taxonomy" id="43775"/>
    <lineage>
        <taxon>Bacteria</taxon>
        <taxon>Pseudomonadati</taxon>
        <taxon>Thermodesulfobacteriota</taxon>
        <taxon>Syntrophia</taxon>
        <taxon>Syntrophales</taxon>
        <taxon>Syntrophaceae</taxon>
        <taxon>Syntrophus</taxon>
    </lineage>
</organism>
<dbReference type="Proteomes" id="UP000198744">
    <property type="component" value="Unassembled WGS sequence"/>
</dbReference>
<dbReference type="PROSITE" id="PS51257">
    <property type="entry name" value="PROKAR_LIPOPROTEIN"/>
    <property type="match status" value="1"/>
</dbReference>
<dbReference type="SUPFAM" id="SSF53474">
    <property type="entry name" value="alpha/beta-Hydrolases"/>
    <property type="match status" value="1"/>
</dbReference>
<dbReference type="OrthoDB" id="556502at2"/>
<dbReference type="Pfam" id="PF05057">
    <property type="entry name" value="DUF676"/>
    <property type="match status" value="1"/>
</dbReference>